<feature type="region of interest" description="Disordered" evidence="1">
    <location>
        <begin position="1"/>
        <end position="76"/>
    </location>
</feature>
<evidence type="ECO:0000256" key="1">
    <source>
        <dbReference type="SAM" id="MobiDB-lite"/>
    </source>
</evidence>
<keyword evidence="3" id="KW-1185">Reference proteome</keyword>
<comment type="caution">
    <text evidence="2">The sequence shown here is derived from an EMBL/GenBank/DDBJ whole genome shotgun (WGS) entry which is preliminary data.</text>
</comment>
<protein>
    <recommendedName>
        <fullName evidence="4">Protein NO VEIN C-terminal domain-containing protein</fullName>
    </recommendedName>
</protein>
<proteinExistence type="predicted"/>
<accession>A0ABD1JA90</accession>
<feature type="compositionally biased region" description="Basic and acidic residues" evidence="1">
    <location>
        <begin position="149"/>
        <end position="162"/>
    </location>
</feature>
<gene>
    <name evidence="2" type="ORF">ACEWY4_019627</name>
</gene>
<name>A0ABD1JA90_9TELE</name>
<organism evidence="2 3">
    <name type="scientific">Coilia grayii</name>
    <name type="common">Gray's grenadier anchovy</name>
    <dbReference type="NCBI Taxonomy" id="363190"/>
    <lineage>
        <taxon>Eukaryota</taxon>
        <taxon>Metazoa</taxon>
        <taxon>Chordata</taxon>
        <taxon>Craniata</taxon>
        <taxon>Vertebrata</taxon>
        <taxon>Euteleostomi</taxon>
        <taxon>Actinopterygii</taxon>
        <taxon>Neopterygii</taxon>
        <taxon>Teleostei</taxon>
        <taxon>Clupei</taxon>
        <taxon>Clupeiformes</taxon>
        <taxon>Clupeoidei</taxon>
        <taxon>Engraulidae</taxon>
        <taxon>Coilinae</taxon>
        <taxon>Coilia</taxon>
    </lineage>
</organism>
<dbReference type="Proteomes" id="UP001591681">
    <property type="component" value="Unassembled WGS sequence"/>
</dbReference>
<sequence>MATQRHVVTRTSRREEVTQGGTKAKAPSKEEERKRGGGHQGGSRGVKIDGLVAKGPGETKKGMALPRRARGQGTTKDAQQLQAKVGGRETNGNDHLQLTLQVRVEGALHPHQHLGGDKAAESTGRYKKTGKVGREGRGSSAAVALNKSRSLDTKAGDSKTEEVTVGNRNGCGHAVPGFATATHKAKGKEATVVNTEGKPANAPGRAGDDLGLEEANVGNRNGRGHAVAGVTTATHKAKGKEATVVNTEGNPANVPGRLGDDLSQDVKDYLYLLKLLRIHLPDGVLNADIIKVSKTQTCIADAHSITTELENFRLQFSMTPRLGCREVKRALALKTNEDVLELTNIIFFEISKKEDRGTLMENWKKNSSNTGKGFRLRERYRKIPISTPAVYSTAITRSLSSSEQKDNKAKVTDGVRVNVTDLENMEYSDESLLDKSGTDRFGRYHQNKTDEVECLKFFHELGEINSSQAGVRYTKGNKVECGFLSGRLDFLAQIQKVSGKKSTADERLVIECKGTTGDMVGKLFTKSGEHCALLVKSHEYSYQTQAYMYILNQEARLLKRSVSNRAVMVIRHYYGDGANQRDFHWSYLQLDDKIQRDISDLMLYCQREVLARFLAVLDLIFQKEMT</sequence>
<dbReference type="AlphaFoldDB" id="A0ABD1JA90"/>
<dbReference type="EMBL" id="JBHFQA010000017">
    <property type="protein sequence ID" value="KAL2084109.1"/>
    <property type="molecule type" value="Genomic_DNA"/>
</dbReference>
<feature type="region of interest" description="Disordered" evidence="1">
    <location>
        <begin position="111"/>
        <end position="168"/>
    </location>
</feature>
<evidence type="ECO:0000313" key="2">
    <source>
        <dbReference type="EMBL" id="KAL2084109.1"/>
    </source>
</evidence>
<evidence type="ECO:0000313" key="3">
    <source>
        <dbReference type="Proteomes" id="UP001591681"/>
    </source>
</evidence>
<reference evidence="2 3" key="1">
    <citation type="submission" date="2024-09" db="EMBL/GenBank/DDBJ databases">
        <title>A chromosome-level genome assembly of Gray's grenadier anchovy, Coilia grayii.</title>
        <authorList>
            <person name="Fu Z."/>
        </authorList>
    </citation>
    <scope>NUCLEOTIDE SEQUENCE [LARGE SCALE GENOMIC DNA]</scope>
    <source>
        <strain evidence="2">G4</strain>
        <tissue evidence="2">Muscle</tissue>
    </source>
</reference>
<evidence type="ECO:0008006" key="4">
    <source>
        <dbReference type="Google" id="ProtNLM"/>
    </source>
</evidence>